<evidence type="ECO:0000256" key="3">
    <source>
        <dbReference type="ARBA" id="ARBA00022692"/>
    </source>
</evidence>
<evidence type="ECO:0000256" key="6">
    <source>
        <dbReference type="SAM" id="Phobius"/>
    </source>
</evidence>
<dbReference type="CDD" id="cd17330">
    <property type="entry name" value="MFS_SLC46_TetA_like"/>
    <property type="match status" value="1"/>
</dbReference>
<protein>
    <recommendedName>
        <fullName evidence="7">Major facilitator superfamily (MFS) profile domain-containing protein</fullName>
    </recommendedName>
</protein>
<dbReference type="InterPro" id="IPR020846">
    <property type="entry name" value="MFS_dom"/>
</dbReference>
<evidence type="ECO:0000256" key="5">
    <source>
        <dbReference type="ARBA" id="ARBA00023136"/>
    </source>
</evidence>
<evidence type="ECO:0000313" key="9">
    <source>
        <dbReference type="Proteomes" id="UP000790833"/>
    </source>
</evidence>
<dbReference type="PANTHER" id="PTHR23504:SF15">
    <property type="entry name" value="MAJOR FACILITATOR SUPERFAMILY (MFS) PROFILE DOMAIN-CONTAINING PROTEIN"/>
    <property type="match status" value="1"/>
</dbReference>
<proteinExistence type="predicted"/>
<keyword evidence="4 6" id="KW-1133">Transmembrane helix</keyword>
<feature type="transmembrane region" description="Helical" evidence="6">
    <location>
        <begin position="436"/>
        <end position="455"/>
    </location>
</feature>
<dbReference type="PANTHER" id="PTHR23504">
    <property type="entry name" value="MAJOR FACILITATOR SUPERFAMILY DOMAIN-CONTAINING PROTEIN 10"/>
    <property type="match status" value="1"/>
</dbReference>
<feature type="transmembrane region" description="Helical" evidence="6">
    <location>
        <begin position="151"/>
        <end position="171"/>
    </location>
</feature>
<dbReference type="AlphaFoldDB" id="A0A9P7V7T6"/>
<dbReference type="PROSITE" id="PS50850">
    <property type="entry name" value="MFS"/>
    <property type="match status" value="1"/>
</dbReference>
<keyword evidence="9" id="KW-1185">Reference proteome</keyword>
<feature type="transmembrane region" description="Helical" evidence="6">
    <location>
        <begin position="535"/>
        <end position="558"/>
    </location>
</feature>
<dbReference type="OrthoDB" id="10262656at2759"/>
<organism evidence="8 9">
    <name type="scientific">Scheffersomyces spartinae</name>
    <dbReference type="NCBI Taxonomy" id="45513"/>
    <lineage>
        <taxon>Eukaryota</taxon>
        <taxon>Fungi</taxon>
        <taxon>Dikarya</taxon>
        <taxon>Ascomycota</taxon>
        <taxon>Saccharomycotina</taxon>
        <taxon>Pichiomycetes</taxon>
        <taxon>Debaryomycetaceae</taxon>
        <taxon>Scheffersomyces</taxon>
    </lineage>
</organism>
<dbReference type="Pfam" id="PF07690">
    <property type="entry name" value="MFS_1"/>
    <property type="match status" value="1"/>
</dbReference>
<reference evidence="8" key="1">
    <citation type="submission" date="2021-03" db="EMBL/GenBank/DDBJ databases">
        <authorList>
            <person name="Palmer J.M."/>
        </authorList>
    </citation>
    <scope>NUCLEOTIDE SEQUENCE</scope>
    <source>
        <strain evidence="8">ARV_011</strain>
    </source>
</reference>
<comment type="caution">
    <text evidence="8">The sequence shown here is derived from an EMBL/GenBank/DDBJ whole genome shotgun (WGS) entry which is preliminary data.</text>
</comment>
<comment type="subcellular location">
    <subcellularLocation>
        <location evidence="1">Membrane</location>
        <topology evidence="1">Multi-pass membrane protein</topology>
    </subcellularLocation>
</comment>
<feature type="transmembrane region" description="Helical" evidence="6">
    <location>
        <begin position="210"/>
        <end position="232"/>
    </location>
</feature>
<feature type="transmembrane region" description="Helical" evidence="6">
    <location>
        <begin position="63"/>
        <end position="82"/>
    </location>
</feature>
<feature type="transmembrane region" description="Helical" evidence="6">
    <location>
        <begin position="20"/>
        <end position="43"/>
    </location>
</feature>
<dbReference type="InterPro" id="IPR036259">
    <property type="entry name" value="MFS_trans_sf"/>
</dbReference>
<name>A0A9P7V7T6_9ASCO</name>
<feature type="transmembrane region" description="Helical" evidence="6">
    <location>
        <begin position="94"/>
        <end position="113"/>
    </location>
</feature>
<sequence>MTHGNHAKVSFREQMRGFPIWQMIVISMIRFAEPIAFTSMFPYVYFMIRDFGITKDDSEISSYSGYLAASFSFFQFVFCVQWGRLSDRIGRKPILLTGLMGTSISMLLFGFSQNYHMALVARSCLGALNGNIPVLRTTIGEVATQRKHQAIAFASLSLLWNLGCVIGPMLGGSKYLTRPKSKPRIDHTLELTSNSTLYDFYNQFLDKYPYALSNVVVAIFLWTSMILGALFLEESHPEFKTRKDILLQIGDGIRRRLGYDVPLRSWQISIHREFPFSTQGRGIYPEDTSIDPLVPSSSEPAYGLITDEEEPLRYDEENAISIGNESESGDDDEIDALVPIISRRLSETIVRTYSSNEVIPIIQGERNNKREGFNSTVFTHPVIMCIFANFICSLHTVVYSEFFPVLLAGELKSDELTFPTHIAGGFGFLSNSIGTLLSSTGIIGVLAVIFIYPYLDRHVSTITSYRFITILPPILYPVLPYLVFLSPEGPWEKPKAIGTILLYVLSGLLVLASALTFPSLMVLLHRASNPKYSAFINGTALSLVSLARFVGPMVWGWIILYTEKISMVQLSWILLGAVAAAGTIQGYFMEEENEDLKEGEAD</sequence>
<gene>
    <name evidence="8" type="ORF">KQ657_001580</name>
</gene>
<dbReference type="EMBL" id="JAHMUF010000017">
    <property type="protein sequence ID" value="KAG7192486.1"/>
    <property type="molecule type" value="Genomic_DNA"/>
</dbReference>
<dbReference type="InterPro" id="IPR011701">
    <property type="entry name" value="MFS"/>
</dbReference>
<evidence type="ECO:0000256" key="1">
    <source>
        <dbReference type="ARBA" id="ARBA00004141"/>
    </source>
</evidence>
<feature type="transmembrane region" description="Helical" evidence="6">
    <location>
        <begin position="467"/>
        <end position="484"/>
    </location>
</feature>
<feature type="domain" description="Major facilitator superfamily (MFS) profile" evidence="7">
    <location>
        <begin position="22"/>
        <end position="594"/>
    </location>
</feature>
<evidence type="ECO:0000259" key="7">
    <source>
        <dbReference type="PROSITE" id="PS50850"/>
    </source>
</evidence>
<dbReference type="GO" id="GO:0016020">
    <property type="term" value="C:membrane"/>
    <property type="evidence" value="ECO:0007669"/>
    <property type="project" value="UniProtKB-SubCell"/>
</dbReference>
<dbReference type="Proteomes" id="UP000790833">
    <property type="component" value="Unassembled WGS sequence"/>
</dbReference>
<keyword evidence="3 6" id="KW-0812">Transmembrane</keyword>
<dbReference type="SUPFAM" id="SSF103473">
    <property type="entry name" value="MFS general substrate transporter"/>
    <property type="match status" value="1"/>
</dbReference>
<feature type="transmembrane region" description="Helical" evidence="6">
    <location>
        <begin position="570"/>
        <end position="588"/>
    </location>
</feature>
<dbReference type="RefSeq" id="XP_043048036.1">
    <property type="nucleotide sequence ID" value="XM_043192372.1"/>
</dbReference>
<evidence type="ECO:0000256" key="4">
    <source>
        <dbReference type="ARBA" id="ARBA00022989"/>
    </source>
</evidence>
<dbReference type="Gene3D" id="1.20.1250.20">
    <property type="entry name" value="MFS general substrate transporter like domains"/>
    <property type="match status" value="1"/>
</dbReference>
<dbReference type="GeneID" id="66114954"/>
<keyword evidence="5 6" id="KW-0472">Membrane</keyword>
<evidence type="ECO:0000256" key="2">
    <source>
        <dbReference type="ARBA" id="ARBA00022448"/>
    </source>
</evidence>
<evidence type="ECO:0000313" key="8">
    <source>
        <dbReference type="EMBL" id="KAG7192486.1"/>
    </source>
</evidence>
<feature type="transmembrane region" description="Helical" evidence="6">
    <location>
        <begin position="496"/>
        <end position="523"/>
    </location>
</feature>
<accession>A0A9P7V7T6</accession>
<feature type="transmembrane region" description="Helical" evidence="6">
    <location>
        <begin position="377"/>
        <end position="398"/>
    </location>
</feature>
<dbReference type="GO" id="GO:0022857">
    <property type="term" value="F:transmembrane transporter activity"/>
    <property type="evidence" value="ECO:0007669"/>
    <property type="project" value="InterPro"/>
</dbReference>
<keyword evidence="2" id="KW-0813">Transport</keyword>